<organism evidence="1">
    <name type="scientific">Billgrantia gudaonensis</name>
    <dbReference type="NCBI Taxonomy" id="376427"/>
    <lineage>
        <taxon>Bacteria</taxon>
        <taxon>Pseudomonadati</taxon>
        <taxon>Pseudomonadota</taxon>
        <taxon>Gammaproteobacteria</taxon>
        <taxon>Oceanospirillales</taxon>
        <taxon>Halomonadaceae</taxon>
        <taxon>Billgrantia</taxon>
    </lineage>
</organism>
<name>A0A3S0QG08_9GAMM</name>
<proteinExistence type="predicted"/>
<gene>
    <name evidence="1" type="ORF">DSL92_03815</name>
</gene>
<evidence type="ECO:0000313" key="1">
    <source>
        <dbReference type="EMBL" id="RUA22746.1"/>
    </source>
</evidence>
<sequence length="105" mass="11063">MLTDCTDAPGYRLAAAHCLLPASHPTPGRSASTNGSATACCFLVDWPGSHDGLGCRHDRDGVLSRPSHDRERQYSPTGGHILFAIVVIRSGVPAIMTPAAEKPGR</sequence>
<protein>
    <submittedName>
        <fullName evidence="1">Uncharacterized protein</fullName>
    </submittedName>
</protein>
<dbReference type="EMBL" id="RXHI01000010">
    <property type="protein sequence ID" value="RUA22746.1"/>
    <property type="molecule type" value="Genomic_DNA"/>
</dbReference>
<accession>A0A3S0QG08</accession>
<reference evidence="1" key="1">
    <citation type="submission" date="2018-12" db="EMBL/GenBank/DDBJ databases">
        <authorList>
            <person name="Jadhav K."/>
            <person name="Kushwaha B."/>
            <person name="Jadhav I."/>
        </authorList>
    </citation>
    <scope>NUCLEOTIDE SEQUENCE [LARGE SCALE GENOMIC DNA]</scope>
    <source>
        <strain evidence="1">SBS 10</strain>
    </source>
</reference>
<dbReference type="AlphaFoldDB" id="A0A3S0QG08"/>
<comment type="caution">
    <text evidence="1">The sequence shown here is derived from an EMBL/GenBank/DDBJ whole genome shotgun (WGS) entry which is preliminary data.</text>
</comment>